<organism evidence="1 2">
    <name type="scientific">Macrococcoides caseolyticum</name>
    <dbReference type="NCBI Taxonomy" id="69966"/>
    <lineage>
        <taxon>Bacteria</taxon>
        <taxon>Bacillati</taxon>
        <taxon>Bacillota</taxon>
        <taxon>Bacilli</taxon>
        <taxon>Bacillales</taxon>
        <taxon>Staphylococcaceae</taxon>
        <taxon>Macrococcoides</taxon>
    </lineage>
</organism>
<name>A0ACC9MQL8_9STAP</name>
<sequence>MENDFWDNVKEFWYLLIGPLLSLILLFVVRNKSQDFIAKHGDAINFTYIFDDNYMSGFKDILFFIFITLIIIILSIIFNFFVIKNNSFNIFSFITLIVLIFLLVWLFFISSLPYLGFLALFGVVGFVIVVLINDSK</sequence>
<protein>
    <submittedName>
        <fullName evidence="1">Uncharacterized protein</fullName>
    </submittedName>
</protein>
<dbReference type="Proteomes" id="UP000233606">
    <property type="component" value="Unassembled WGS sequence"/>
</dbReference>
<keyword evidence="2" id="KW-1185">Reference proteome</keyword>
<accession>A0ACC9MQL8</accession>
<dbReference type="EMBL" id="PIWU01000012">
    <property type="protein sequence ID" value="PKE56072.1"/>
    <property type="molecule type" value="Genomic_DNA"/>
</dbReference>
<proteinExistence type="predicted"/>
<evidence type="ECO:0000313" key="2">
    <source>
        <dbReference type="Proteomes" id="UP000233606"/>
    </source>
</evidence>
<evidence type="ECO:0000313" key="1">
    <source>
        <dbReference type="EMBL" id="PKE56072.1"/>
    </source>
</evidence>
<gene>
    <name evidence="1" type="ORF">CW682_09005</name>
</gene>
<reference evidence="1" key="1">
    <citation type="submission" date="2017-12" db="EMBL/GenBank/DDBJ databases">
        <title>Genomics of Macrococcus caseolyticus.</title>
        <authorList>
            <person name="MacFadyen A.C."/>
            <person name="Paterson G.K."/>
        </authorList>
    </citation>
    <scope>NUCLEOTIDE SEQUENCE</scope>
    <source>
        <strain evidence="1">5459_5_49</strain>
    </source>
</reference>
<comment type="caution">
    <text evidence="1">The sequence shown here is derived from an EMBL/GenBank/DDBJ whole genome shotgun (WGS) entry which is preliminary data.</text>
</comment>